<reference evidence="3" key="1">
    <citation type="journal article" date="2019" name="Int. J. Syst. Evol. Microbiol.">
        <title>The Global Catalogue of Microorganisms (GCM) 10K type strain sequencing project: providing services to taxonomists for standard genome sequencing and annotation.</title>
        <authorList>
            <consortium name="The Broad Institute Genomics Platform"/>
            <consortium name="The Broad Institute Genome Sequencing Center for Infectious Disease"/>
            <person name="Wu L."/>
            <person name="Ma J."/>
        </authorList>
    </citation>
    <scope>NUCLEOTIDE SEQUENCE [LARGE SCALE GENOMIC DNA]</scope>
    <source>
        <strain evidence="3">JCM 17494</strain>
    </source>
</reference>
<proteinExistence type="predicted"/>
<dbReference type="PANTHER" id="PTHR43833">
    <property type="entry name" value="POTASSIUM CHANNEL PROTEIN 2-RELATED-RELATED"/>
    <property type="match status" value="1"/>
</dbReference>
<evidence type="ECO:0000259" key="1">
    <source>
        <dbReference type="Pfam" id="PF02254"/>
    </source>
</evidence>
<dbReference type="RefSeq" id="WP_346131171.1">
    <property type="nucleotide sequence ID" value="NZ_BAABBE010000009.1"/>
</dbReference>
<comment type="caution">
    <text evidence="2">The sequence shown here is derived from an EMBL/GenBank/DDBJ whole genome shotgun (WGS) entry which is preliminary data.</text>
</comment>
<dbReference type="EMBL" id="BAABBE010000009">
    <property type="protein sequence ID" value="GAA3645723.1"/>
    <property type="molecule type" value="Genomic_DNA"/>
</dbReference>
<keyword evidence="3" id="KW-1185">Reference proteome</keyword>
<dbReference type="InterPro" id="IPR036291">
    <property type="entry name" value="NAD(P)-bd_dom_sf"/>
</dbReference>
<protein>
    <recommendedName>
        <fullName evidence="1">RCK N-terminal domain-containing protein</fullName>
    </recommendedName>
</protein>
<sequence>MSSRTVLIGYNVRGRRVVAALRESGCTTGFTVVDSDPRRAEQAVLEGVHAVVGPCWRLRTLWLAGAHTADHIVVAVQDDDMAQRIISAVRSINDGATIITIAGGSEPQPMVKYLGADHIVNVSQADEWAPDAERPHDRGHAFADLEWTVAERAVTHDEIGCSPLDCRHQVVAVVRRGQRLWAEDPAVAVLRGEDRLLVVTPGPPRT</sequence>
<dbReference type="PANTHER" id="PTHR43833:SF9">
    <property type="entry name" value="POTASSIUM CHANNEL PROTEIN YUGO-RELATED"/>
    <property type="match status" value="1"/>
</dbReference>
<dbReference type="SUPFAM" id="SSF51735">
    <property type="entry name" value="NAD(P)-binding Rossmann-fold domains"/>
    <property type="match status" value="1"/>
</dbReference>
<dbReference type="Gene3D" id="3.40.50.720">
    <property type="entry name" value="NAD(P)-binding Rossmann-like Domain"/>
    <property type="match status" value="1"/>
</dbReference>
<feature type="domain" description="RCK N-terminal" evidence="1">
    <location>
        <begin position="6"/>
        <end position="121"/>
    </location>
</feature>
<dbReference type="Proteomes" id="UP001500711">
    <property type="component" value="Unassembled WGS sequence"/>
</dbReference>
<name>A0ABP7B276_9PSEU</name>
<dbReference type="InterPro" id="IPR050721">
    <property type="entry name" value="Trk_Ktr_HKT_K-transport"/>
</dbReference>
<evidence type="ECO:0000313" key="2">
    <source>
        <dbReference type="EMBL" id="GAA3645723.1"/>
    </source>
</evidence>
<accession>A0ABP7B276</accession>
<dbReference type="Pfam" id="PF02254">
    <property type="entry name" value="TrkA_N"/>
    <property type="match status" value="1"/>
</dbReference>
<evidence type="ECO:0000313" key="3">
    <source>
        <dbReference type="Proteomes" id="UP001500711"/>
    </source>
</evidence>
<gene>
    <name evidence="2" type="ORF">GCM10022267_35520</name>
</gene>
<organism evidence="2 3">
    <name type="scientific">Lentzea roselyniae</name>
    <dbReference type="NCBI Taxonomy" id="531940"/>
    <lineage>
        <taxon>Bacteria</taxon>
        <taxon>Bacillati</taxon>
        <taxon>Actinomycetota</taxon>
        <taxon>Actinomycetes</taxon>
        <taxon>Pseudonocardiales</taxon>
        <taxon>Pseudonocardiaceae</taxon>
        <taxon>Lentzea</taxon>
    </lineage>
</organism>
<dbReference type="InterPro" id="IPR003148">
    <property type="entry name" value="RCK_N"/>
</dbReference>